<dbReference type="GO" id="GO:0019363">
    <property type="term" value="P:pyridine nucleotide biosynthetic process"/>
    <property type="evidence" value="ECO:0007669"/>
    <property type="project" value="UniProtKB-KW"/>
</dbReference>
<keyword evidence="2" id="KW-0662">Pyridine nucleotide biosynthesis</keyword>
<reference evidence="16" key="2">
    <citation type="submission" date="2022-11" db="EMBL/GenBank/DDBJ databases">
        <title>Comparative genomic analysis of Mycoplasma feriruminatoris and the Mycoplasma mycoides cluster.</title>
        <authorList>
            <person name="Baby V."/>
            <person name="Ambroset C."/>
            <person name="Gaurivaud P."/>
            <person name="Boury C."/>
            <person name="Guichoux E."/>
            <person name="Lartigue C."/>
            <person name="Tardy F."/>
            <person name="Sirand-Pugnet P."/>
        </authorList>
    </citation>
    <scope>NUCLEOTIDE SEQUENCE</scope>
    <source>
        <strain evidence="15">L14822</strain>
        <strain evidence="16">L15407</strain>
    </source>
</reference>
<keyword evidence="3" id="KW-0479">Metal-binding</keyword>
<dbReference type="EMBL" id="LR739234">
    <property type="protein sequence ID" value="VZR98655.1"/>
    <property type="molecule type" value="Genomic_DNA"/>
</dbReference>
<dbReference type="EMBL" id="CP104008">
    <property type="protein sequence ID" value="WFQ93100.1"/>
    <property type="molecule type" value="Genomic_DNA"/>
</dbReference>
<comment type="similarity">
    <text evidence="1">Belongs to the isochorismatase family.</text>
</comment>
<evidence type="ECO:0000313" key="13">
    <source>
        <dbReference type="EMBL" id="VZS00938.1"/>
    </source>
</evidence>
<dbReference type="GO" id="GO:0046872">
    <property type="term" value="F:metal ion binding"/>
    <property type="evidence" value="ECO:0007669"/>
    <property type="project" value="UniProtKB-KW"/>
</dbReference>
<dbReference type="Pfam" id="PF00857">
    <property type="entry name" value="Isochorismatase"/>
    <property type="match status" value="1"/>
</dbReference>
<evidence type="ECO:0000313" key="14">
    <source>
        <dbReference type="EMBL" id="VZS01026.1"/>
    </source>
</evidence>
<evidence type="ECO:0000313" key="9">
    <source>
        <dbReference type="EMBL" id="VZK65717.1"/>
    </source>
</evidence>
<name>A0A654IQI8_9MOLU</name>
<evidence type="ECO:0000313" key="10">
    <source>
        <dbReference type="EMBL" id="VZR75860.1"/>
    </source>
</evidence>
<dbReference type="Proteomes" id="UP001178740">
    <property type="component" value="Chromosome"/>
</dbReference>
<sequence length="173" mass="19863">MLRKNIFMKSENKNKALIIVDYQYDFCDPNGSLYVKNAYTLKPKIEKLAKELKAQGWTIVATKDFHPIDHCSFKIWNKHCVQNTKGSELYFDYSDVDLIIEKGVNKDIESYSGFFDDAKNSNGLDEYLKSKNIDTLKIVGVATEICVKANYDDAIKLGYDVHVDLEYCKGFTD</sequence>
<protein>
    <recommendedName>
        <fullName evidence="6">nicotinamidase</fullName>
        <ecNumber evidence="6">3.5.1.19</ecNumber>
    </recommendedName>
    <alternativeName>
        <fullName evidence="7">Nicotinamide deamidase</fullName>
    </alternativeName>
</protein>
<dbReference type="Proteomes" id="UP001178743">
    <property type="component" value="Chromosome"/>
</dbReference>
<evidence type="ECO:0000256" key="1">
    <source>
        <dbReference type="ARBA" id="ARBA00006336"/>
    </source>
</evidence>
<evidence type="ECO:0000256" key="6">
    <source>
        <dbReference type="ARBA" id="ARBA00039017"/>
    </source>
</evidence>
<organism evidence="13">
    <name type="scientific">Mycoplasma feriruminatoris</name>
    <dbReference type="NCBI Taxonomy" id="1179777"/>
    <lineage>
        <taxon>Bacteria</taxon>
        <taxon>Bacillati</taxon>
        <taxon>Mycoplasmatota</taxon>
        <taxon>Mollicutes</taxon>
        <taxon>Mycoplasmataceae</taxon>
        <taxon>Mycoplasma</taxon>
    </lineage>
</organism>
<dbReference type="AlphaFoldDB" id="A0A654IQI8"/>
<dbReference type="EMBL" id="LR738858">
    <property type="protein sequence ID" value="VZK65717.1"/>
    <property type="molecule type" value="Genomic_DNA"/>
</dbReference>
<evidence type="ECO:0000256" key="5">
    <source>
        <dbReference type="ARBA" id="ARBA00037900"/>
    </source>
</evidence>
<dbReference type="EMBL" id="LR739236">
    <property type="protein sequence ID" value="VZS00938.1"/>
    <property type="molecule type" value="Genomic_DNA"/>
</dbReference>
<evidence type="ECO:0000313" key="16">
    <source>
        <dbReference type="EMBL" id="WFQ95582.1"/>
    </source>
</evidence>
<evidence type="ECO:0000313" key="11">
    <source>
        <dbReference type="EMBL" id="VZR98655.1"/>
    </source>
</evidence>
<dbReference type="GO" id="GO:0008936">
    <property type="term" value="F:nicotinamidase activity"/>
    <property type="evidence" value="ECO:0007669"/>
    <property type="project" value="UniProtKB-EC"/>
</dbReference>
<dbReference type="EC" id="3.5.1.19" evidence="6"/>
<evidence type="ECO:0000256" key="3">
    <source>
        <dbReference type="ARBA" id="ARBA00022723"/>
    </source>
</evidence>
<evidence type="ECO:0000256" key="4">
    <source>
        <dbReference type="ARBA" id="ARBA00022801"/>
    </source>
</evidence>
<dbReference type="EMBL" id="LR739237">
    <property type="protein sequence ID" value="VZS01026.1"/>
    <property type="molecule type" value="Genomic_DNA"/>
</dbReference>
<evidence type="ECO:0000256" key="2">
    <source>
        <dbReference type="ARBA" id="ARBA00022642"/>
    </source>
</evidence>
<dbReference type="PANTHER" id="PTHR11080:SF2">
    <property type="entry name" value="LD05707P"/>
    <property type="match status" value="1"/>
</dbReference>
<gene>
    <name evidence="13" type="primary">pncA</name>
    <name evidence="9" type="ORF">MF5292_00896</name>
    <name evidence="11" type="ORF">MF5293_00892</name>
    <name evidence="10" type="ORF">MF5294_00894</name>
    <name evidence="12" type="ORF">MF5295_00901</name>
    <name evidence="14" type="ORF">MF5582_00922</name>
    <name evidence="13" type="ORF">MF5583_00856</name>
    <name evidence="15" type="ORF">MFERI14822_00894</name>
    <name evidence="16" type="ORF">MFERI15407_00844</name>
</gene>
<keyword evidence="4 13" id="KW-0378">Hydrolase</keyword>
<dbReference type="Gene3D" id="3.40.50.850">
    <property type="entry name" value="Isochorismatase-like"/>
    <property type="match status" value="1"/>
</dbReference>
<proteinExistence type="inferred from homology"/>
<accession>A0A654IQI8</accession>
<evidence type="ECO:0000259" key="8">
    <source>
        <dbReference type="Pfam" id="PF00857"/>
    </source>
</evidence>
<dbReference type="InterPro" id="IPR052347">
    <property type="entry name" value="Isochorismatase_Nicotinamidase"/>
</dbReference>
<evidence type="ECO:0000313" key="15">
    <source>
        <dbReference type="EMBL" id="WFQ93100.1"/>
    </source>
</evidence>
<evidence type="ECO:0000256" key="7">
    <source>
        <dbReference type="ARBA" id="ARBA00043224"/>
    </source>
</evidence>
<comment type="pathway">
    <text evidence="5">Cofactor biosynthesis; nicotinate biosynthesis; nicotinate from nicotinamide: step 1/1.</text>
</comment>
<dbReference type="SUPFAM" id="SSF52499">
    <property type="entry name" value="Isochorismatase-like hydrolases"/>
    <property type="match status" value="1"/>
</dbReference>
<dbReference type="InterPro" id="IPR036380">
    <property type="entry name" value="Isochorismatase-like_sf"/>
</dbReference>
<feature type="domain" description="Isochorismatase-like" evidence="8">
    <location>
        <begin position="16"/>
        <end position="169"/>
    </location>
</feature>
<dbReference type="EMBL" id="CP113499">
    <property type="protein sequence ID" value="WFQ95582.1"/>
    <property type="molecule type" value="Genomic_DNA"/>
</dbReference>
<evidence type="ECO:0000313" key="12">
    <source>
        <dbReference type="EMBL" id="VZR98706.1"/>
    </source>
</evidence>
<dbReference type="PANTHER" id="PTHR11080">
    <property type="entry name" value="PYRAZINAMIDASE/NICOTINAMIDASE"/>
    <property type="match status" value="1"/>
</dbReference>
<reference evidence="13" key="1">
    <citation type="submission" date="2019-11" db="EMBL/GenBank/DDBJ databases">
        <authorList>
            <person name="Falquet L."/>
            <person name="Falquet L."/>
        </authorList>
    </citation>
    <scope>NUCLEOTIDE SEQUENCE</scope>
    <source>
        <strain evidence="14">14/OD_0492</strain>
        <strain evidence="13">14/OD_0535</strain>
        <strain evidence="12">8756-13</strain>
        <strain evidence="11">G1650</strain>
        <strain evidence="10">G1705</strain>
        <strain evidence="9">G5813/1+2</strain>
    </source>
</reference>
<dbReference type="EMBL" id="LR739235">
    <property type="protein sequence ID" value="VZR98706.1"/>
    <property type="molecule type" value="Genomic_DNA"/>
</dbReference>
<dbReference type="InterPro" id="IPR000868">
    <property type="entry name" value="Isochorismatase-like_dom"/>
</dbReference>
<dbReference type="EMBL" id="LR739233">
    <property type="protein sequence ID" value="VZR75860.1"/>
    <property type="molecule type" value="Genomic_DNA"/>
</dbReference>